<dbReference type="RefSeq" id="WP_048571275.1">
    <property type="nucleotide sequence ID" value="NZ_LFVU01000028.1"/>
</dbReference>
<comment type="caution">
    <text evidence="9">The sequence shown here is derived from an EMBL/GenBank/DDBJ whole genome shotgun (WGS) entry which is preliminary data.</text>
</comment>
<dbReference type="Pfam" id="PF00892">
    <property type="entry name" value="EamA"/>
    <property type="match status" value="2"/>
</dbReference>
<evidence type="ECO:0000256" key="7">
    <source>
        <dbReference type="SAM" id="Phobius"/>
    </source>
</evidence>
<evidence type="ECO:0000256" key="6">
    <source>
        <dbReference type="ARBA" id="ARBA00023136"/>
    </source>
</evidence>
<comment type="subcellular location">
    <subcellularLocation>
        <location evidence="1">Cell membrane</location>
        <topology evidence="1">Multi-pass membrane protein</topology>
    </subcellularLocation>
</comment>
<evidence type="ECO:0000313" key="10">
    <source>
        <dbReference type="Proteomes" id="UP000036756"/>
    </source>
</evidence>
<dbReference type="InterPro" id="IPR051258">
    <property type="entry name" value="Diverse_Substrate_Transporter"/>
</dbReference>
<dbReference type="PANTHER" id="PTHR42920:SF5">
    <property type="entry name" value="EAMA DOMAIN-CONTAINING PROTEIN"/>
    <property type="match status" value="1"/>
</dbReference>
<evidence type="ECO:0000313" key="9">
    <source>
        <dbReference type="EMBL" id="KMT20872.1"/>
    </source>
</evidence>
<dbReference type="Proteomes" id="UP000036756">
    <property type="component" value="Unassembled WGS sequence"/>
</dbReference>
<feature type="domain" description="EamA" evidence="8">
    <location>
        <begin position="148"/>
        <end position="278"/>
    </location>
</feature>
<dbReference type="PATRIC" id="fig|1121307.3.peg.467"/>
<dbReference type="EMBL" id="LFVU01000028">
    <property type="protein sequence ID" value="KMT20872.1"/>
    <property type="molecule type" value="Genomic_DNA"/>
</dbReference>
<protein>
    <submittedName>
        <fullName evidence="9">Permease of the drug/metabolite transporter (DMT) superfamily</fullName>
    </submittedName>
</protein>
<evidence type="ECO:0000256" key="1">
    <source>
        <dbReference type="ARBA" id="ARBA00004651"/>
    </source>
</evidence>
<dbReference type="STRING" id="1121307.CLCY_1c01060"/>
<accession>A0A0J8D4X6</accession>
<feature type="transmembrane region" description="Helical" evidence="7">
    <location>
        <begin position="38"/>
        <end position="56"/>
    </location>
</feature>
<organism evidence="9 10">
    <name type="scientific">Clostridium cylindrosporum DSM 605</name>
    <dbReference type="NCBI Taxonomy" id="1121307"/>
    <lineage>
        <taxon>Bacteria</taxon>
        <taxon>Bacillati</taxon>
        <taxon>Bacillota</taxon>
        <taxon>Clostridia</taxon>
        <taxon>Eubacteriales</taxon>
        <taxon>Clostridiaceae</taxon>
        <taxon>Clostridium</taxon>
    </lineage>
</organism>
<feature type="transmembrane region" description="Helical" evidence="7">
    <location>
        <begin position="177"/>
        <end position="198"/>
    </location>
</feature>
<evidence type="ECO:0000256" key="2">
    <source>
        <dbReference type="ARBA" id="ARBA00007362"/>
    </source>
</evidence>
<feature type="transmembrane region" description="Helical" evidence="7">
    <location>
        <begin position="238"/>
        <end position="258"/>
    </location>
</feature>
<dbReference type="GO" id="GO:0005886">
    <property type="term" value="C:plasma membrane"/>
    <property type="evidence" value="ECO:0007669"/>
    <property type="project" value="UniProtKB-SubCell"/>
</dbReference>
<feature type="transmembrane region" description="Helical" evidence="7">
    <location>
        <begin position="264"/>
        <end position="286"/>
    </location>
</feature>
<dbReference type="InterPro" id="IPR000620">
    <property type="entry name" value="EamA_dom"/>
</dbReference>
<proteinExistence type="inferred from homology"/>
<keyword evidence="6 7" id="KW-0472">Membrane</keyword>
<dbReference type="AlphaFoldDB" id="A0A0J8D4X6"/>
<keyword evidence="4 7" id="KW-0812">Transmembrane</keyword>
<feature type="transmembrane region" description="Helical" evidence="7">
    <location>
        <begin position="12"/>
        <end position="32"/>
    </location>
</feature>
<name>A0A0J8D4X6_CLOCY</name>
<keyword evidence="3" id="KW-1003">Cell membrane</keyword>
<evidence type="ECO:0000259" key="8">
    <source>
        <dbReference type="Pfam" id="PF00892"/>
    </source>
</evidence>
<comment type="similarity">
    <text evidence="2">Belongs to the EamA transporter family.</text>
</comment>
<evidence type="ECO:0000256" key="4">
    <source>
        <dbReference type="ARBA" id="ARBA00022692"/>
    </source>
</evidence>
<feature type="transmembrane region" description="Helical" evidence="7">
    <location>
        <begin position="204"/>
        <end position="226"/>
    </location>
</feature>
<evidence type="ECO:0000256" key="3">
    <source>
        <dbReference type="ARBA" id="ARBA00022475"/>
    </source>
</evidence>
<keyword evidence="10" id="KW-1185">Reference proteome</keyword>
<evidence type="ECO:0000256" key="5">
    <source>
        <dbReference type="ARBA" id="ARBA00022989"/>
    </source>
</evidence>
<reference evidence="9 10" key="1">
    <citation type="submission" date="2015-06" db="EMBL/GenBank/DDBJ databases">
        <title>Draft genome sequence of the purine-degrading Clostridium cylindrosporum HC-1 (DSM 605).</title>
        <authorList>
            <person name="Poehlein A."/>
            <person name="Schiel-Bengelsdorf B."/>
            <person name="Bengelsdorf F."/>
            <person name="Daniel R."/>
            <person name="Duerre P."/>
        </authorList>
    </citation>
    <scope>NUCLEOTIDE SEQUENCE [LARGE SCALE GENOMIC DNA]</scope>
    <source>
        <strain evidence="9 10">DSM 605</strain>
    </source>
</reference>
<feature type="transmembrane region" description="Helical" evidence="7">
    <location>
        <begin position="122"/>
        <end position="140"/>
    </location>
</feature>
<feature type="domain" description="EamA" evidence="8">
    <location>
        <begin position="10"/>
        <end position="139"/>
    </location>
</feature>
<dbReference type="OrthoDB" id="9804865at2"/>
<feature type="transmembrane region" description="Helical" evidence="7">
    <location>
        <begin position="97"/>
        <end position="115"/>
    </location>
</feature>
<dbReference type="SUPFAM" id="SSF103481">
    <property type="entry name" value="Multidrug resistance efflux transporter EmrE"/>
    <property type="match status" value="2"/>
</dbReference>
<feature type="transmembrane region" description="Helical" evidence="7">
    <location>
        <begin position="68"/>
        <end position="91"/>
    </location>
</feature>
<dbReference type="InterPro" id="IPR037185">
    <property type="entry name" value="EmrE-like"/>
</dbReference>
<gene>
    <name evidence="9" type="ORF">CLCY_1c01060</name>
</gene>
<sequence>MNIENKSLAADISLLVVAFLWGGGFIATKYALESITPNYINFIRFLMAFVAIALIFHKKIGSIDKSSLKAGAIIGLFLYVGFILQTIGLQYTTAGKQAFLTGTNVVIVPFLYWIVRGKKPDRYNIFAAIIAVVGIGFLSLNENFSINFGDTLTIICALFFAGHIVSIACFATKYDPIVLTIVQFGTVTILSLISSLMFEPAPKFTSTSTLGILYLGIFSTLICFAIQNVAQKYTLPDHAAIILCLESVFGSLLSTLVLGEEFTFKMIIGSAAIFLAITTAETKWGFLKKKSSKLIRSN</sequence>
<feature type="transmembrane region" description="Helical" evidence="7">
    <location>
        <begin position="152"/>
        <end position="170"/>
    </location>
</feature>
<dbReference type="PANTHER" id="PTHR42920">
    <property type="entry name" value="OS03G0707200 PROTEIN-RELATED"/>
    <property type="match status" value="1"/>
</dbReference>
<keyword evidence="5 7" id="KW-1133">Transmembrane helix</keyword>